<dbReference type="STRING" id="155417.A0A4Q4TQH9"/>
<evidence type="ECO:0000313" key="2">
    <source>
        <dbReference type="EMBL" id="RYP08902.1"/>
    </source>
</evidence>
<protein>
    <recommendedName>
        <fullName evidence="1">Heterokaryon incompatibility domain-containing protein</fullName>
    </recommendedName>
</protein>
<proteinExistence type="predicted"/>
<sequence length="725" mass="82177">MGQGKEDEIGNPASIYKNVPIDSSEQQIRLLTLHPGDWSSEIQCSLVTASLASKPKFRALSYVWGDDPPTCNIRLNEETALIRFNLESALRRLRRSSGGEKMTLWVDAVCINQGDEAEINAQIKLFTLIYAGCQDVFVWLGEYAPQGCGPRVSLQHPTHFLSRDSPKDETKALLERYVADFRGPSEKIDYSFHVACLLFLLSKSRMWNRRKAGEFISRPQPPYWTEMPGVAPQGQVEWSETAVSGKDYTDRLVQALEAAQQSKWWTRVWVLQEFAVSPKVFIGFGTAAVNMGDIPQLRKFHTPHKSNPVLSALNLIGWAEALNFVQARQWVKVYRGQTADPSDSLLMRAFLLVPLSFRKFLVPGRMALFDAVAQGRCFDSRNPRDRVYPVAILMKWIGLDPKIEIDSKIEPRELYRRVSMDQINHWHNHLNVYEPLAPLRFSRLRNEVKNLPSWAVDWTSYGSVARDHGRLTVPRYYQADKGMSLPRPAAKGDILKVSGVRVGAITNVIYLSRDSCRRTWHEIERWLQAPSPCEIWACPGTHAEDSRSPEILRPEAMLRTLCLDMPERNRSAYKRWALHWDYVASLVWQSCDEIKKAGTDASLAAAARCASNSLGLQKGDPNHPLPGAPDIFYWMSLGCREHSLFCTEEGYLGIGGPGTDIGDEVWVLYGGRTPFVLARLHLVLPLWSVDRYGSRYHLESECYVDGFMYGEAASKDLQPKSIEIE</sequence>
<dbReference type="PANTHER" id="PTHR24148">
    <property type="entry name" value="ANKYRIN REPEAT DOMAIN-CONTAINING PROTEIN 39 HOMOLOG-RELATED"/>
    <property type="match status" value="1"/>
</dbReference>
<keyword evidence="3" id="KW-1185">Reference proteome</keyword>
<dbReference type="OrthoDB" id="3557394at2759"/>
<accession>A0A4Q4TQH9</accession>
<reference evidence="2 3" key="1">
    <citation type="submission" date="2018-06" db="EMBL/GenBank/DDBJ databases">
        <title>Complete Genomes of Monosporascus.</title>
        <authorList>
            <person name="Robinson A.J."/>
            <person name="Natvig D.O."/>
        </authorList>
    </citation>
    <scope>NUCLEOTIDE SEQUENCE [LARGE SCALE GENOMIC DNA]</scope>
    <source>
        <strain evidence="2 3">CBS 110550</strain>
    </source>
</reference>
<dbReference type="PANTHER" id="PTHR24148:SF64">
    <property type="entry name" value="HETEROKARYON INCOMPATIBILITY DOMAIN-CONTAINING PROTEIN"/>
    <property type="match status" value="1"/>
</dbReference>
<organism evidence="2 3">
    <name type="scientific">Monosporascus ibericus</name>
    <dbReference type="NCBI Taxonomy" id="155417"/>
    <lineage>
        <taxon>Eukaryota</taxon>
        <taxon>Fungi</taxon>
        <taxon>Dikarya</taxon>
        <taxon>Ascomycota</taxon>
        <taxon>Pezizomycotina</taxon>
        <taxon>Sordariomycetes</taxon>
        <taxon>Xylariomycetidae</taxon>
        <taxon>Xylariales</taxon>
        <taxon>Xylariales incertae sedis</taxon>
        <taxon>Monosporascus</taxon>
    </lineage>
</organism>
<feature type="domain" description="Heterokaryon incompatibility" evidence="1">
    <location>
        <begin position="57"/>
        <end position="273"/>
    </location>
</feature>
<comment type="caution">
    <text evidence="2">The sequence shown here is derived from an EMBL/GenBank/DDBJ whole genome shotgun (WGS) entry which is preliminary data.</text>
</comment>
<dbReference type="InterPro" id="IPR052895">
    <property type="entry name" value="HetReg/Transcr_Mod"/>
</dbReference>
<name>A0A4Q4TQH9_9PEZI</name>
<dbReference type="InterPro" id="IPR010730">
    <property type="entry name" value="HET"/>
</dbReference>
<dbReference type="EMBL" id="QJNU01000052">
    <property type="protein sequence ID" value="RYP08902.1"/>
    <property type="molecule type" value="Genomic_DNA"/>
</dbReference>
<dbReference type="Proteomes" id="UP000293360">
    <property type="component" value="Unassembled WGS sequence"/>
</dbReference>
<dbReference type="AlphaFoldDB" id="A0A4Q4TQH9"/>
<gene>
    <name evidence="2" type="ORF">DL764_001612</name>
</gene>
<evidence type="ECO:0000259" key="1">
    <source>
        <dbReference type="Pfam" id="PF06985"/>
    </source>
</evidence>
<evidence type="ECO:0000313" key="3">
    <source>
        <dbReference type="Proteomes" id="UP000293360"/>
    </source>
</evidence>
<dbReference type="Pfam" id="PF06985">
    <property type="entry name" value="HET"/>
    <property type="match status" value="1"/>
</dbReference>